<dbReference type="Proteomes" id="UP000694910">
    <property type="component" value="Unplaced"/>
</dbReference>
<evidence type="ECO:0000313" key="16">
    <source>
        <dbReference type="RefSeq" id="XP_004435150.1"/>
    </source>
</evidence>
<keyword evidence="5" id="KW-0808">Transferase</keyword>
<evidence type="ECO:0000313" key="15">
    <source>
        <dbReference type="Proteomes" id="UP000694910"/>
    </source>
</evidence>
<feature type="region of interest" description="Disordered" evidence="13">
    <location>
        <begin position="1"/>
        <end position="27"/>
    </location>
</feature>
<evidence type="ECO:0000256" key="1">
    <source>
        <dbReference type="ARBA" id="ARBA00000900"/>
    </source>
</evidence>
<evidence type="ECO:0000259" key="14">
    <source>
        <dbReference type="PROSITE" id="PS50089"/>
    </source>
</evidence>
<evidence type="ECO:0000256" key="11">
    <source>
        <dbReference type="ARBA" id="ARBA00038418"/>
    </source>
</evidence>
<name>A0ABM0HW05_CERSS</name>
<proteinExistence type="inferred from homology"/>
<keyword evidence="15" id="KW-1185">Reference proteome</keyword>
<feature type="region of interest" description="Disordered" evidence="13">
    <location>
        <begin position="409"/>
        <end position="463"/>
    </location>
</feature>
<gene>
    <name evidence="16" type="primary">LOC101404478</name>
</gene>
<keyword evidence="6" id="KW-0479">Metal-binding</keyword>
<feature type="domain" description="RING-type" evidence="14">
    <location>
        <begin position="578"/>
        <end position="619"/>
    </location>
</feature>
<dbReference type="Pfam" id="PF25914">
    <property type="entry name" value="RNF6_N"/>
    <property type="match status" value="1"/>
</dbReference>
<keyword evidence="8" id="KW-0833">Ubl conjugation pathway</keyword>
<feature type="compositionally biased region" description="Polar residues" evidence="13">
    <location>
        <begin position="106"/>
        <end position="146"/>
    </location>
</feature>
<comment type="catalytic activity">
    <reaction evidence="1">
        <text>S-ubiquitinyl-[E2 ubiquitin-conjugating enzyme]-L-cysteine + [acceptor protein]-L-lysine = [E2 ubiquitin-conjugating enzyme]-L-cysteine + N(6)-ubiquitinyl-[acceptor protein]-L-lysine.</text>
        <dbReference type="EC" id="2.3.2.27"/>
    </reaction>
</comment>
<dbReference type="SMART" id="SM00184">
    <property type="entry name" value="RING"/>
    <property type="match status" value="1"/>
</dbReference>
<keyword evidence="9" id="KW-0862">Zinc</keyword>
<dbReference type="GeneID" id="101404478"/>
<feature type="compositionally biased region" description="Basic and acidic residues" evidence="13">
    <location>
        <begin position="210"/>
        <end position="224"/>
    </location>
</feature>
<evidence type="ECO:0000256" key="10">
    <source>
        <dbReference type="ARBA" id="ARBA00023242"/>
    </source>
</evidence>
<evidence type="ECO:0000256" key="6">
    <source>
        <dbReference type="ARBA" id="ARBA00022723"/>
    </source>
</evidence>
<dbReference type="PROSITE" id="PS50089">
    <property type="entry name" value="ZF_RING_2"/>
    <property type="match status" value="1"/>
</dbReference>
<evidence type="ECO:0000256" key="8">
    <source>
        <dbReference type="ARBA" id="ARBA00022786"/>
    </source>
</evidence>
<evidence type="ECO:0000256" key="4">
    <source>
        <dbReference type="ARBA" id="ARBA00012483"/>
    </source>
</evidence>
<feature type="region of interest" description="Disordered" evidence="13">
    <location>
        <begin position="106"/>
        <end position="224"/>
    </location>
</feature>
<keyword evidence="10" id="KW-0539">Nucleus</keyword>
<dbReference type="PANTHER" id="PTHR45931">
    <property type="entry name" value="SI:CH211-59O9.10"/>
    <property type="match status" value="1"/>
</dbReference>
<feature type="compositionally biased region" description="Basic and acidic residues" evidence="13">
    <location>
        <begin position="1"/>
        <end position="11"/>
    </location>
</feature>
<dbReference type="EC" id="2.3.2.27" evidence="4"/>
<dbReference type="InterPro" id="IPR001841">
    <property type="entry name" value="Znf_RING"/>
</dbReference>
<protein>
    <recommendedName>
        <fullName evidence="4">RING-type E3 ubiquitin transferase</fullName>
        <ecNumber evidence="4">2.3.2.27</ecNumber>
    </recommendedName>
</protein>
<dbReference type="InterPro" id="IPR051834">
    <property type="entry name" value="RING_finger_E3_ligase"/>
</dbReference>
<dbReference type="Pfam" id="PF13639">
    <property type="entry name" value="zf-RING_2"/>
    <property type="match status" value="1"/>
</dbReference>
<dbReference type="SUPFAM" id="SSF57850">
    <property type="entry name" value="RING/U-box"/>
    <property type="match status" value="1"/>
</dbReference>
<accession>A0ABM0HW05</accession>
<comment type="pathway">
    <text evidence="3">Protein modification; protein ubiquitination.</text>
</comment>
<feature type="compositionally biased region" description="Polar residues" evidence="13">
    <location>
        <begin position="171"/>
        <end position="184"/>
    </location>
</feature>
<dbReference type="InterPro" id="IPR058896">
    <property type="entry name" value="RNF6/12_N"/>
</dbReference>
<evidence type="ECO:0000256" key="13">
    <source>
        <dbReference type="SAM" id="MobiDB-lite"/>
    </source>
</evidence>
<evidence type="ECO:0000256" key="3">
    <source>
        <dbReference type="ARBA" id="ARBA00004906"/>
    </source>
</evidence>
<organism evidence="15 16">
    <name type="scientific">Ceratotherium simum simum</name>
    <name type="common">Southern white rhinoceros</name>
    <dbReference type="NCBI Taxonomy" id="73337"/>
    <lineage>
        <taxon>Eukaryota</taxon>
        <taxon>Metazoa</taxon>
        <taxon>Chordata</taxon>
        <taxon>Craniata</taxon>
        <taxon>Vertebrata</taxon>
        <taxon>Euteleostomi</taxon>
        <taxon>Mammalia</taxon>
        <taxon>Eutheria</taxon>
        <taxon>Laurasiatheria</taxon>
        <taxon>Perissodactyla</taxon>
        <taxon>Rhinocerotidae</taxon>
        <taxon>Ceratotherium</taxon>
    </lineage>
</organism>
<feature type="compositionally biased region" description="Low complexity" evidence="13">
    <location>
        <begin position="448"/>
        <end position="463"/>
    </location>
</feature>
<dbReference type="InterPro" id="IPR013083">
    <property type="entry name" value="Znf_RING/FYVE/PHD"/>
</dbReference>
<evidence type="ECO:0000256" key="12">
    <source>
        <dbReference type="PROSITE-ProRule" id="PRU00175"/>
    </source>
</evidence>
<evidence type="ECO:0000256" key="2">
    <source>
        <dbReference type="ARBA" id="ARBA00004123"/>
    </source>
</evidence>
<dbReference type="Gene3D" id="3.30.40.10">
    <property type="entry name" value="Zinc/RING finger domain, C3HC4 (zinc finger)"/>
    <property type="match status" value="1"/>
</dbReference>
<comment type="subcellular location">
    <subcellularLocation>
        <location evidence="2">Nucleus</location>
    </subcellularLocation>
</comment>
<evidence type="ECO:0000256" key="7">
    <source>
        <dbReference type="ARBA" id="ARBA00022771"/>
    </source>
</evidence>
<dbReference type="RefSeq" id="XP_004435150.1">
    <property type="nucleotide sequence ID" value="XM_004435093.2"/>
</dbReference>
<evidence type="ECO:0000256" key="5">
    <source>
        <dbReference type="ARBA" id="ARBA00022679"/>
    </source>
</evidence>
<reference evidence="16" key="1">
    <citation type="submission" date="2025-08" db="UniProtKB">
        <authorList>
            <consortium name="RefSeq"/>
        </authorList>
    </citation>
    <scope>IDENTIFICATION</scope>
</reference>
<dbReference type="PANTHER" id="PTHR45931:SF1">
    <property type="entry name" value="RING-TYPE DOMAIN-CONTAINING PROTEIN"/>
    <property type="match status" value="1"/>
</dbReference>
<evidence type="ECO:0000256" key="9">
    <source>
        <dbReference type="ARBA" id="ARBA00022833"/>
    </source>
</evidence>
<feature type="compositionally biased region" description="Low complexity" evidence="13">
    <location>
        <begin position="478"/>
        <end position="516"/>
    </location>
</feature>
<sequence length="632" mass="70803">MENSESDDKGDGSAAQRRSQMDRLVPEEDFYRFVNNLSEDGYKLMRHNNLLGTPGENTEEELLRRLQLIKENPPQNSDENTGGGNSLDNVSSGDCIKDWLKSFRPTENVTSGQRESQSWREVSQINPNSDNFRFSSEINFNLNNGIPNPENEYVPYTRPPRRKNMEDSQRQVENPQSESTFTRPSRSERSTTEALMEVPPTRGQRRARSRSPDHWRPRARTEHWSPPKSLAEILQRCHHSISSQTFEQPLVNETERFSRTQHQETLRQKITGLELQNRSLFATSGTRNAIQGECSPDTASMNGESWGLRQINSTILFDLEVGQVHAGAYSQRNSTASRIQLTSETSNNTVTLESEQGGLRHMFAHSEQADVRAYVNTIRIPVRRIPNTGFNDTTSVAIQSTLSQTMTGFSHSSNLMDSDSDLEPSVSPSSQNMERAESPNGGDGSDGGSSSDSNSYPSCDSHSSSTLIFSPSSSYMSSSNSSPISSSSSSDENSEISSLMFEGSDTRSTSSGSPSETRQESTRMTPTIFNESDSWSSLSLDWFFRLSQDEYQPKALTKAQIDNLALRSFCENDALRSCSICITEYTEGNKLCILPCSHDYHVHCISRWLFENSTCPICRREVVDSGERENST</sequence>
<feature type="compositionally biased region" description="Polar residues" evidence="13">
    <location>
        <begin position="73"/>
        <end position="90"/>
    </location>
</feature>
<feature type="region of interest" description="Disordered" evidence="13">
    <location>
        <begin position="478"/>
        <end position="528"/>
    </location>
</feature>
<comment type="similarity">
    <text evidence="11">Belongs to the RNF12 family.</text>
</comment>
<feature type="region of interest" description="Disordered" evidence="13">
    <location>
        <begin position="71"/>
        <end position="90"/>
    </location>
</feature>
<keyword evidence="7 12" id="KW-0863">Zinc-finger</keyword>